<dbReference type="EMBL" id="BAAARN010000001">
    <property type="protein sequence ID" value="GAA2732825.1"/>
    <property type="molecule type" value="Genomic_DNA"/>
</dbReference>
<evidence type="ECO:0000256" key="1">
    <source>
        <dbReference type="SAM" id="MobiDB-lite"/>
    </source>
</evidence>
<feature type="region of interest" description="Disordered" evidence="1">
    <location>
        <begin position="18"/>
        <end position="42"/>
    </location>
</feature>
<comment type="caution">
    <text evidence="2">The sequence shown here is derived from an EMBL/GenBank/DDBJ whole genome shotgun (WGS) entry which is preliminary data.</text>
</comment>
<keyword evidence="3" id="KW-1185">Reference proteome</keyword>
<evidence type="ECO:0000313" key="3">
    <source>
        <dbReference type="Proteomes" id="UP001501326"/>
    </source>
</evidence>
<dbReference type="Proteomes" id="UP001501326">
    <property type="component" value="Unassembled WGS sequence"/>
</dbReference>
<protein>
    <submittedName>
        <fullName evidence="2">Uncharacterized protein</fullName>
    </submittedName>
</protein>
<proteinExistence type="predicted"/>
<reference evidence="2 3" key="1">
    <citation type="journal article" date="2019" name="Int. J. Syst. Evol. Microbiol.">
        <title>The Global Catalogue of Microorganisms (GCM) 10K type strain sequencing project: providing services to taxonomists for standard genome sequencing and annotation.</title>
        <authorList>
            <consortium name="The Broad Institute Genomics Platform"/>
            <consortium name="The Broad Institute Genome Sequencing Center for Infectious Disease"/>
            <person name="Wu L."/>
            <person name="Ma J."/>
        </authorList>
    </citation>
    <scope>NUCLEOTIDE SEQUENCE [LARGE SCALE GENOMIC DNA]</scope>
    <source>
        <strain evidence="2 3">JCM 16378</strain>
    </source>
</reference>
<name>A0ABN3ULD8_9MICO</name>
<gene>
    <name evidence="2" type="ORF">GCM10009867_09570</name>
</gene>
<accession>A0ABN3ULD8</accession>
<sequence>MSDYIALTINSNAGAALARSARPDAPVVDDGHATRPARRPVRRSLATTLRAVAVAERRLADRLDPACRPAAARA</sequence>
<organism evidence="2 3">
    <name type="scientific">Pedococcus aerophilus</name>
    <dbReference type="NCBI Taxonomy" id="436356"/>
    <lineage>
        <taxon>Bacteria</taxon>
        <taxon>Bacillati</taxon>
        <taxon>Actinomycetota</taxon>
        <taxon>Actinomycetes</taxon>
        <taxon>Micrococcales</taxon>
        <taxon>Intrasporangiaceae</taxon>
        <taxon>Pedococcus</taxon>
    </lineage>
</organism>
<dbReference type="RefSeq" id="WP_344190784.1">
    <property type="nucleotide sequence ID" value="NZ_BAAARN010000001.1"/>
</dbReference>
<evidence type="ECO:0000313" key="2">
    <source>
        <dbReference type="EMBL" id="GAA2732825.1"/>
    </source>
</evidence>